<dbReference type="VEuPathDB" id="CryptoDB:Vbra_18835"/>
<dbReference type="PhylomeDB" id="A0A0G4GVT4"/>
<dbReference type="EMBL" id="CDMY01000840">
    <property type="protein sequence ID" value="CEM35068.1"/>
    <property type="molecule type" value="Genomic_DNA"/>
</dbReference>
<dbReference type="Proteomes" id="UP000041254">
    <property type="component" value="Unassembled WGS sequence"/>
</dbReference>
<reference evidence="3 4" key="1">
    <citation type="submission" date="2014-11" db="EMBL/GenBank/DDBJ databases">
        <authorList>
            <person name="Zhu J."/>
            <person name="Qi W."/>
            <person name="Song R."/>
        </authorList>
    </citation>
    <scope>NUCLEOTIDE SEQUENCE [LARGE SCALE GENOMIC DNA]</scope>
</reference>
<feature type="region of interest" description="Disordered" evidence="1">
    <location>
        <begin position="272"/>
        <end position="310"/>
    </location>
</feature>
<dbReference type="GO" id="GO:0031151">
    <property type="term" value="F:histone H3K79 methyltransferase activity"/>
    <property type="evidence" value="ECO:0007669"/>
    <property type="project" value="InterPro"/>
</dbReference>
<feature type="domain" description="DOT1" evidence="2">
    <location>
        <begin position="40"/>
        <end position="106"/>
    </location>
</feature>
<evidence type="ECO:0000313" key="4">
    <source>
        <dbReference type="Proteomes" id="UP000041254"/>
    </source>
</evidence>
<organism evidence="3 4">
    <name type="scientific">Vitrella brassicaformis (strain CCMP3155)</name>
    <dbReference type="NCBI Taxonomy" id="1169540"/>
    <lineage>
        <taxon>Eukaryota</taxon>
        <taxon>Sar</taxon>
        <taxon>Alveolata</taxon>
        <taxon>Colpodellida</taxon>
        <taxon>Vitrellaceae</taxon>
        <taxon>Vitrella</taxon>
    </lineage>
</organism>
<evidence type="ECO:0000256" key="1">
    <source>
        <dbReference type="SAM" id="MobiDB-lite"/>
    </source>
</evidence>
<dbReference type="Pfam" id="PF08123">
    <property type="entry name" value="DOT1"/>
    <property type="match status" value="1"/>
</dbReference>
<dbReference type="AlphaFoldDB" id="A0A0G4GVT4"/>
<keyword evidence="4" id="KW-1185">Reference proteome</keyword>
<accession>A0A0G4GVT4</accession>
<dbReference type="SUPFAM" id="SSF53335">
    <property type="entry name" value="S-adenosyl-L-methionine-dependent methyltransferases"/>
    <property type="match status" value="1"/>
</dbReference>
<sequence>MPAAGCVGPSLHCGPDAPLYDHKELFCGEASRIMTSDEGMYGENSEGSLLRLLKILRTEFQMGEDSVLLDIGSGRGIPNIVAASHFRIAASIGVEVDTNSYMLATRHLLGILHKAKRHLESSGDATPTTTGVPAAARVAFMNRDATELTSLEPVSHVTAIVYVSYRPNLVSSFGLCGELARRCPMTMLGSGERHTAYIYIKPDASSRLHLTHEMLVDTDTHVSSGGGDEQSGPALSLIALTRMARASIAEQIARCENILKCWYCSPRPVRACRGPSAAASVSRKKKRTQDGGFKRSMDGQRHTGIKRRRG</sequence>
<name>A0A0G4GVT4_VITBC</name>
<evidence type="ECO:0000313" key="3">
    <source>
        <dbReference type="EMBL" id="CEM35068.1"/>
    </source>
</evidence>
<gene>
    <name evidence="3" type="ORF">Vbra_18835</name>
</gene>
<feature type="compositionally biased region" description="Basic and acidic residues" evidence="1">
    <location>
        <begin position="288"/>
        <end position="301"/>
    </location>
</feature>
<dbReference type="OrthoDB" id="443402at2759"/>
<dbReference type="Gene3D" id="3.40.50.150">
    <property type="entry name" value="Vaccinia Virus protein VP39"/>
    <property type="match status" value="1"/>
</dbReference>
<proteinExistence type="predicted"/>
<dbReference type="InterPro" id="IPR025789">
    <property type="entry name" value="DOT1_dom"/>
</dbReference>
<dbReference type="InParanoid" id="A0A0G4GVT4"/>
<dbReference type="InterPro" id="IPR029063">
    <property type="entry name" value="SAM-dependent_MTases_sf"/>
</dbReference>
<protein>
    <recommendedName>
        <fullName evidence="2">DOT1 domain-containing protein</fullName>
    </recommendedName>
</protein>
<evidence type="ECO:0000259" key="2">
    <source>
        <dbReference type="Pfam" id="PF08123"/>
    </source>
</evidence>